<dbReference type="AlphaFoldDB" id="A0A8K0B7L3"/>
<dbReference type="InterPro" id="IPR001806">
    <property type="entry name" value="Small_GTPase"/>
</dbReference>
<organism evidence="4 5">
    <name type="scientific">Eudyptes filholi</name>
    <name type="common">Southern rockhopper penguin</name>
    <dbReference type="NCBI Taxonomy" id="1419345"/>
    <lineage>
        <taxon>Eukaryota</taxon>
        <taxon>Metazoa</taxon>
        <taxon>Chordata</taxon>
        <taxon>Craniata</taxon>
        <taxon>Vertebrata</taxon>
        <taxon>Euteleostomi</taxon>
        <taxon>Archelosauria</taxon>
        <taxon>Archosauria</taxon>
        <taxon>Dinosauria</taxon>
        <taxon>Saurischia</taxon>
        <taxon>Theropoda</taxon>
        <taxon>Coelurosauria</taxon>
        <taxon>Aves</taxon>
        <taxon>Neognathae</taxon>
        <taxon>Neoaves</taxon>
        <taxon>Aequornithes</taxon>
        <taxon>Sphenisciformes</taxon>
        <taxon>Spheniscidae</taxon>
        <taxon>Eudyptes</taxon>
    </lineage>
</organism>
<reference evidence="4 5" key="1">
    <citation type="journal article" date="2019" name="Gigascience">
        <title>High-coverage genomes to elucidate the evolution of penguins.</title>
        <authorList>
            <person name="Pan H."/>
            <person name="Cole T.L."/>
            <person name="Bi X."/>
            <person name="Fang M."/>
            <person name="Zhou C."/>
            <person name="Yang Z."/>
            <person name="Ksepka D.T."/>
            <person name="Hart T."/>
            <person name="Bouzat J.L."/>
            <person name="Argilla L.S."/>
            <person name="Bertelsen M.F."/>
            <person name="Boersma P.D."/>
            <person name="Bost C.A."/>
            <person name="Cherel Y."/>
            <person name="Dann P."/>
            <person name="Fiddaman S.R."/>
            <person name="Howard P."/>
            <person name="Labuschagne K."/>
            <person name="Mattern T."/>
            <person name="Miller G."/>
            <person name="Parker P."/>
            <person name="Phillips R.A."/>
            <person name="Quillfeldt P."/>
            <person name="Ryan P.G."/>
            <person name="Taylor H."/>
            <person name="Thompson D.R."/>
            <person name="Young M.J."/>
            <person name="Ellegaard M.R."/>
            <person name="Gilbert M.T.P."/>
            <person name="Sinding M.S."/>
            <person name="Pacheco G."/>
            <person name="Shepherd L.D."/>
            <person name="Tennyson A.J.D."/>
            <person name="Grosser S."/>
            <person name="Kay E."/>
            <person name="Nupen L.J."/>
            <person name="Ellenberg U."/>
            <person name="Houston D.M."/>
            <person name="Reeve A.H."/>
            <person name="Johnson K."/>
            <person name="Masello J.F."/>
            <person name="Stracke T."/>
            <person name="McKinlay B."/>
            <person name="Borboroglu P.G."/>
            <person name="Zhang D.X."/>
            <person name="Zhang G."/>
        </authorList>
    </citation>
    <scope>NUCLEOTIDE SEQUENCE [LARGE SCALE GENOMIC DNA]</scope>
    <source>
        <strain evidence="4">GS 12</strain>
    </source>
</reference>
<evidence type="ECO:0000313" key="5">
    <source>
        <dbReference type="Proteomes" id="UP000799811"/>
    </source>
</evidence>
<dbReference type="Pfam" id="PF00071">
    <property type="entry name" value="Ras"/>
    <property type="match status" value="1"/>
</dbReference>
<dbReference type="Proteomes" id="UP000799811">
    <property type="component" value="Unassembled WGS sequence"/>
</dbReference>
<evidence type="ECO:0000256" key="3">
    <source>
        <dbReference type="SAM" id="MobiDB-lite"/>
    </source>
</evidence>
<dbReference type="PANTHER" id="PTHR47977">
    <property type="entry name" value="RAS-RELATED PROTEIN RAB"/>
    <property type="match status" value="1"/>
</dbReference>
<feature type="non-terminal residue" evidence="4">
    <location>
        <position position="1"/>
    </location>
</feature>
<feature type="region of interest" description="Disordered" evidence="3">
    <location>
        <begin position="1"/>
        <end position="26"/>
    </location>
</feature>
<feature type="non-terminal residue" evidence="4">
    <location>
        <position position="321"/>
    </location>
</feature>
<comment type="caution">
    <text evidence="4">The sequence shown here is derived from an EMBL/GenBank/DDBJ whole genome shotgun (WGS) entry which is preliminary data.</text>
</comment>
<keyword evidence="2" id="KW-0342">GTP-binding</keyword>
<protein>
    <submittedName>
        <fullName evidence="4">Ras and EF-hand domain-containing protein</fullName>
    </submittedName>
</protein>
<keyword evidence="5" id="KW-1185">Reference proteome</keyword>
<feature type="region of interest" description="Disordered" evidence="3">
    <location>
        <begin position="183"/>
        <end position="218"/>
    </location>
</feature>
<evidence type="ECO:0000256" key="2">
    <source>
        <dbReference type="ARBA" id="ARBA00023134"/>
    </source>
</evidence>
<feature type="compositionally biased region" description="Polar residues" evidence="3">
    <location>
        <begin position="197"/>
        <end position="207"/>
    </location>
</feature>
<dbReference type="GO" id="GO:0003924">
    <property type="term" value="F:GTPase activity"/>
    <property type="evidence" value="ECO:0007669"/>
    <property type="project" value="InterPro"/>
</dbReference>
<evidence type="ECO:0000313" key="4">
    <source>
        <dbReference type="EMBL" id="KAF1624409.1"/>
    </source>
</evidence>
<proteinExistence type="predicted"/>
<dbReference type="PRINTS" id="PR00449">
    <property type="entry name" value="RASTRNSFRMNG"/>
</dbReference>
<dbReference type="PROSITE" id="PS51419">
    <property type="entry name" value="RAB"/>
    <property type="match status" value="1"/>
</dbReference>
<name>A0A8K0B7L3_9AVES</name>
<dbReference type="InterPro" id="IPR027417">
    <property type="entry name" value="P-loop_NTPase"/>
</dbReference>
<evidence type="ECO:0000256" key="1">
    <source>
        <dbReference type="ARBA" id="ARBA00022741"/>
    </source>
</evidence>
<sequence>PCREDAVSLQGAVGPAGDGSGEPGVHELHQDAAVCLSLARQQQGSSHGGSQGHDPTWAVPLLWVQPSPGSASACPRGLRLLHPARTTNRILCESNSSLRSALLLSSQADLGAQVSDGGWRGSTNCRSPFLSTALQHRSQGDDSLRRPLPAAASWADRDLGHSGASLGQQWSSASSTDTASLLSSASSCSSEDGLPSSPRQGTKQAPSPLTGKAEGPCCSARHFSKRKLPAFAPERREEPMSPCPMYRLVLVGDTGTGKSSFLLHLCMNELRGDISGTLPPPSTPGTQARAEAQEQHFQIKQLLVDGEQTTLQIWDTAGQER</sequence>
<dbReference type="GO" id="GO:0005525">
    <property type="term" value="F:GTP binding"/>
    <property type="evidence" value="ECO:0007669"/>
    <property type="project" value="UniProtKB-KW"/>
</dbReference>
<dbReference type="Gene3D" id="3.40.50.300">
    <property type="entry name" value="P-loop containing nucleotide triphosphate hydrolases"/>
    <property type="match status" value="1"/>
</dbReference>
<accession>A0A8K0B7L3</accession>
<dbReference type="InterPro" id="IPR050227">
    <property type="entry name" value="Rab"/>
</dbReference>
<dbReference type="SUPFAM" id="SSF52540">
    <property type="entry name" value="P-loop containing nucleoside triphosphate hydrolases"/>
    <property type="match status" value="1"/>
</dbReference>
<gene>
    <name evidence="4" type="primary">rasef_1</name>
    <name evidence="4" type="ORF">FQV13_0004777</name>
</gene>
<dbReference type="EMBL" id="VULK01002248">
    <property type="protein sequence ID" value="KAF1624409.1"/>
    <property type="molecule type" value="Genomic_DNA"/>
</dbReference>
<keyword evidence="1" id="KW-0547">Nucleotide-binding</keyword>